<dbReference type="Proteomes" id="UP000234641">
    <property type="component" value="Unassembled WGS sequence"/>
</dbReference>
<dbReference type="InterPro" id="IPR002543">
    <property type="entry name" value="FtsK_dom"/>
</dbReference>
<proteinExistence type="predicted"/>
<keyword evidence="1 3" id="KW-0547">Nucleotide-binding</keyword>
<dbReference type="Pfam" id="PF01580">
    <property type="entry name" value="FtsK_SpoIIIE"/>
    <property type="match status" value="1"/>
</dbReference>
<dbReference type="InterPro" id="IPR050206">
    <property type="entry name" value="FtsK/SpoIIIE/SftA"/>
</dbReference>
<dbReference type="RefSeq" id="WP_101554879.1">
    <property type="nucleotide sequence ID" value="NZ_FXYY01000010.1"/>
</dbReference>
<dbReference type="SUPFAM" id="SSF52540">
    <property type="entry name" value="P-loop containing nucleoside triphosphate hydrolases"/>
    <property type="match status" value="1"/>
</dbReference>
<dbReference type="GO" id="GO:0003677">
    <property type="term" value="F:DNA binding"/>
    <property type="evidence" value="ECO:0007669"/>
    <property type="project" value="InterPro"/>
</dbReference>
<gene>
    <name evidence="6" type="ORF">BLIN9172_01933</name>
</gene>
<feature type="binding site" evidence="3">
    <location>
        <begin position="432"/>
        <end position="439"/>
    </location>
    <ligand>
        <name>ATP</name>
        <dbReference type="ChEBI" id="CHEBI:30616"/>
    </ligand>
</feature>
<dbReference type="PANTHER" id="PTHR22683:SF41">
    <property type="entry name" value="DNA TRANSLOCASE FTSK"/>
    <property type="match status" value="1"/>
</dbReference>
<evidence type="ECO:0000256" key="2">
    <source>
        <dbReference type="ARBA" id="ARBA00022840"/>
    </source>
</evidence>
<evidence type="ECO:0000313" key="6">
    <source>
        <dbReference type="EMBL" id="SMX84363.1"/>
    </source>
</evidence>
<dbReference type="Gene3D" id="3.40.50.300">
    <property type="entry name" value="P-loop containing nucleotide triphosphate hydrolases"/>
    <property type="match status" value="1"/>
</dbReference>
<name>A0A2H1JAD3_BRELN</name>
<keyword evidence="2 3" id="KW-0067">ATP-binding</keyword>
<evidence type="ECO:0000313" key="7">
    <source>
        <dbReference type="Proteomes" id="UP000234641"/>
    </source>
</evidence>
<sequence length="961" mass="104599">MNNSLGVRLRARTADVLGEYRARRELNRGQANADYAAAEDYARKYQNEAHASATAARREAEAAAEQKRNDDTERADRTRFEDRSSLDGLLASAEFALREESQKIQGPFGRLQNRVSAETLTVPPSHGVIGEVSGTEDREQPVPVVIPLLGQKGLLLRGSATAAAEVVDAVFARLIASIPLSSLYVTRFDPEDIGGLLGTFGELGATMVDRFKPASYSHDVLRTQLEGVLGRLQRNTERIRSSGNRNILSIWESATPKMVVEVLVIDDRPGTMDDQTRKLLRRIIDSGPASGAFVILLQTGDRVDRTSSRNAFDERTPEQIDNELYLDDKLNLITLDERTDDAVLCLPQGDLTIRPVGGMNHLSVQELIGQVATLQSQQTGPVVGPERLLPEEGTASAAQGIEVNIGDRENGSPLKFELRSANPPRSNALIGGAVGTGKSNLLHTLVYSIAAKYRREEVEMMLLDFKSGTEFQRYARQTTSAGNGTSNWLPNARLVGLESDRAFGLSVLEELLVEMDRRADAFKAAGTSDYDSFRSTRAVMPRLVTIIDEFQTLFENDDEIAASAVEALTKISRKGRAFGIHLVLSTQTLSGIRQLSVQGDAIFGQMQVRIALKLGRNDSQLMLAQGNTAAARLQHRGEVVVNNNTGEDEDHNITGVVTHAEIGYTTQLQERLFTEANTKHPPRLFRGTEFAPRAESTPRPRTLGLGQAVNVSGTEVVHEFTHNPLRALAILGSDQMVTRELEVSAIHSGFRSGSYEQIIVIGNARLLDLARSLQAETGISADLVTHDEAAVWILGHEEQLRQDRTLVVITELPSIVSIDEPIDASDSAADREEEVAKLFAPVDDGADFEDVFASTSAGWNDRTAASVLADLAKSSKTRSDLVVSAQLFSTLERIFGYDRDGGNGIAAYALARVPLQELRQFLGYGAEQTDESPRFIYSQAGSGTGGVLTIPFGGDEAGEAP</sequence>
<evidence type="ECO:0000256" key="4">
    <source>
        <dbReference type="SAM" id="MobiDB-lite"/>
    </source>
</evidence>
<feature type="region of interest" description="Disordered" evidence="4">
    <location>
        <begin position="48"/>
        <end position="80"/>
    </location>
</feature>
<evidence type="ECO:0000256" key="1">
    <source>
        <dbReference type="ARBA" id="ARBA00022741"/>
    </source>
</evidence>
<reference evidence="6 7" key="1">
    <citation type="submission" date="2017-03" db="EMBL/GenBank/DDBJ databases">
        <authorList>
            <person name="Afonso C.L."/>
            <person name="Miller P.J."/>
            <person name="Scott M.A."/>
            <person name="Spackman E."/>
            <person name="Goraichik I."/>
            <person name="Dimitrov K.M."/>
            <person name="Suarez D.L."/>
            <person name="Swayne D.E."/>
        </authorList>
    </citation>
    <scope>NUCLEOTIDE SEQUENCE [LARGE SCALE GENOMIC DNA]</scope>
    <source>
        <strain evidence="6 7">ATCC 9172</strain>
    </source>
</reference>
<dbReference type="AlphaFoldDB" id="A0A2H1JAD3"/>
<dbReference type="EMBL" id="FXYY01000010">
    <property type="protein sequence ID" value="SMX84363.1"/>
    <property type="molecule type" value="Genomic_DNA"/>
</dbReference>
<accession>A0A2H1JAD3</accession>
<evidence type="ECO:0000259" key="5">
    <source>
        <dbReference type="PROSITE" id="PS50901"/>
    </source>
</evidence>
<dbReference type="GO" id="GO:0005524">
    <property type="term" value="F:ATP binding"/>
    <property type="evidence" value="ECO:0007669"/>
    <property type="project" value="UniProtKB-UniRule"/>
</dbReference>
<dbReference type="PANTHER" id="PTHR22683">
    <property type="entry name" value="SPORULATION PROTEIN RELATED"/>
    <property type="match status" value="1"/>
</dbReference>
<evidence type="ECO:0000256" key="3">
    <source>
        <dbReference type="PROSITE-ProRule" id="PRU00289"/>
    </source>
</evidence>
<feature type="compositionally biased region" description="Basic and acidic residues" evidence="4">
    <location>
        <begin position="56"/>
        <end position="80"/>
    </location>
</feature>
<dbReference type="InterPro" id="IPR027417">
    <property type="entry name" value="P-loop_NTPase"/>
</dbReference>
<organism evidence="6 7">
    <name type="scientific">Brevibacterium linens ATCC 9172</name>
    <dbReference type="NCBI Taxonomy" id="1255617"/>
    <lineage>
        <taxon>Bacteria</taxon>
        <taxon>Bacillati</taxon>
        <taxon>Actinomycetota</taxon>
        <taxon>Actinomycetes</taxon>
        <taxon>Micrococcales</taxon>
        <taxon>Brevibacteriaceae</taxon>
        <taxon>Brevibacterium</taxon>
    </lineage>
</organism>
<dbReference type="PROSITE" id="PS50901">
    <property type="entry name" value="FTSK"/>
    <property type="match status" value="1"/>
</dbReference>
<feature type="domain" description="FtsK" evidence="5">
    <location>
        <begin position="411"/>
        <end position="621"/>
    </location>
</feature>
<protein>
    <submittedName>
        <fullName evidence="6">FtsK/SpoIIIE family protein</fullName>
    </submittedName>
</protein>